<evidence type="ECO:0000256" key="4">
    <source>
        <dbReference type="ARBA" id="ARBA00020268"/>
    </source>
</evidence>
<evidence type="ECO:0000256" key="9">
    <source>
        <dbReference type="ARBA" id="ARBA00031636"/>
    </source>
</evidence>
<feature type="transmembrane region" description="Helical" evidence="10">
    <location>
        <begin position="200"/>
        <end position="218"/>
    </location>
</feature>
<evidence type="ECO:0000256" key="5">
    <source>
        <dbReference type="ARBA" id="ARBA00022448"/>
    </source>
</evidence>
<dbReference type="Proteomes" id="UP000702425">
    <property type="component" value="Unassembled WGS sequence"/>
</dbReference>
<organism evidence="11 12">
    <name type="scientific">Microcoleus asticus IPMA8</name>
    <dbReference type="NCBI Taxonomy" id="2563858"/>
    <lineage>
        <taxon>Bacteria</taxon>
        <taxon>Bacillati</taxon>
        <taxon>Cyanobacteriota</taxon>
        <taxon>Cyanophyceae</taxon>
        <taxon>Oscillatoriophycideae</taxon>
        <taxon>Oscillatoriales</taxon>
        <taxon>Microcoleaceae</taxon>
        <taxon>Microcoleus</taxon>
        <taxon>Microcoleus asticus</taxon>
    </lineage>
</organism>
<evidence type="ECO:0000256" key="3">
    <source>
        <dbReference type="ARBA" id="ARBA00010199"/>
    </source>
</evidence>
<evidence type="ECO:0000256" key="1">
    <source>
        <dbReference type="ARBA" id="ARBA00003408"/>
    </source>
</evidence>
<feature type="transmembrane region" description="Helical" evidence="10">
    <location>
        <begin position="271"/>
        <end position="293"/>
    </location>
</feature>
<dbReference type="InterPro" id="IPR044644">
    <property type="entry name" value="DinF-like"/>
</dbReference>
<protein>
    <recommendedName>
        <fullName evidence="4">Probable multidrug resistance protein NorM</fullName>
    </recommendedName>
    <alternativeName>
        <fullName evidence="9">Multidrug-efflux transporter</fullName>
    </alternativeName>
</protein>
<feature type="transmembrane region" description="Helical" evidence="10">
    <location>
        <begin position="164"/>
        <end position="188"/>
    </location>
</feature>
<dbReference type="RefSeq" id="WP_172192069.1">
    <property type="nucleotide sequence ID" value="NZ_CAWPPK010000059.1"/>
</dbReference>
<feature type="transmembrane region" description="Helical" evidence="10">
    <location>
        <begin position="239"/>
        <end position="259"/>
    </location>
</feature>
<dbReference type="InterPro" id="IPR002528">
    <property type="entry name" value="MATE_fam"/>
</dbReference>
<keyword evidence="12" id="KW-1185">Reference proteome</keyword>
<keyword evidence="6 10" id="KW-0812">Transmembrane</keyword>
<comment type="caution">
    <text evidence="11">The sequence shown here is derived from an EMBL/GenBank/DDBJ whole genome shotgun (WGS) entry which is preliminary data.</text>
</comment>
<name>A0ABX2D797_9CYAN</name>
<feature type="transmembrane region" description="Helical" evidence="10">
    <location>
        <begin position="314"/>
        <end position="337"/>
    </location>
</feature>
<feature type="transmembrane region" description="Helical" evidence="10">
    <location>
        <begin position="46"/>
        <end position="69"/>
    </location>
</feature>
<evidence type="ECO:0000256" key="2">
    <source>
        <dbReference type="ARBA" id="ARBA00004141"/>
    </source>
</evidence>
<dbReference type="PANTHER" id="PTHR43298:SF2">
    <property type="entry name" value="FMN_FAD EXPORTER YEEO-RELATED"/>
    <property type="match status" value="1"/>
</dbReference>
<feature type="transmembrane region" description="Helical" evidence="10">
    <location>
        <begin position="413"/>
        <end position="432"/>
    </location>
</feature>
<keyword evidence="5" id="KW-0813">Transport</keyword>
<dbReference type="InterPro" id="IPR050222">
    <property type="entry name" value="MATE_MdtK"/>
</dbReference>
<dbReference type="PANTHER" id="PTHR43298">
    <property type="entry name" value="MULTIDRUG RESISTANCE PROTEIN NORM-RELATED"/>
    <property type="match status" value="1"/>
</dbReference>
<comment type="function">
    <text evidence="1">Multidrug efflux pump.</text>
</comment>
<feature type="transmembrane region" description="Helical" evidence="10">
    <location>
        <begin position="390"/>
        <end position="407"/>
    </location>
</feature>
<evidence type="ECO:0000313" key="12">
    <source>
        <dbReference type="Proteomes" id="UP000702425"/>
    </source>
</evidence>
<dbReference type="CDD" id="cd13136">
    <property type="entry name" value="MATE_DinF_like"/>
    <property type="match status" value="1"/>
</dbReference>
<comment type="subcellular location">
    <subcellularLocation>
        <location evidence="2">Membrane</location>
        <topology evidence="2">Multi-pass membrane protein</topology>
    </subcellularLocation>
</comment>
<keyword evidence="8 10" id="KW-0472">Membrane</keyword>
<reference evidence="11 12" key="1">
    <citation type="journal article" date="2020" name="Sci. Rep.">
        <title>A novel cyanobacterial geosmin producer, revising GeoA distribution and dispersion patterns in Bacteria.</title>
        <authorList>
            <person name="Churro C."/>
            <person name="Semedo-Aguiar A.P."/>
            <person name="Silva A.D."/>
            <person name="Pereira-Leal J.B."/>
            <person name="Leite R.B."/>
        </authorList>
    </citation>
    <scope>NUCLEOTIDE SEQUENCE [LARGE SCALE GENOMIC DNA]</scope>
    <source>
        <strain evidence="11 12">IPMA8</strain>
    </source>
</reference>
<dbReference type="NCBIfam" id="NF041358">
    <property type="entry name" value="GntT_guanitoxin"/>
    <property type="match status" value="1"/>
</dbReference>
<evidence type="ECO:0000256" key="6">
    <source>
        <dbReference type="ARBA" id="ARBA00022692"/>
    </source>
</evidence>
<evidence type="ECO:0000256" key="8">
    <source>
        <dbReference type="ARBA" id="ARBA00023136"/>
    </source>
</evidence>
<evidence type="ECO:0000313" key="11">
    <source>
        <dbReference type="EMBL" id="NQE37770.1"/>
    </source>
</evidence>
<comment type="similarity">
    <text evidence="3">Belongs to the multi antimicrobial extrusion (MATE) (TC 2.A.66.1) family.</text>
</comment>
<dbReference type="EMBL" id="SRRZ01000151">
    <property type="protein sequence ID" value="NQE37770.1"/>
    <property type="molecule type" value="Genomic_DNA"/>
</dbReference>
<keyword evidence="7 10" id="KW-1133">Transmembrane helix</keyword>
<dbReference type="NCBIfam" id="TIGR00797">
    <property type="entry name" value="matE"/>
    <property type="match status" value="1"/>
</dbReference>
<feature type="transmembrane region" description="Helical" evidence="10">
    <location>
        <begin position="357"/>
        <end position="378"/>
    </location>
</feature>
<feature type="transmembrane region" description="Helical" evidence="10">
    <location>
        <begin position="20"/>
        <end position="40"/>
    </location>
</feature>
<dbReference type="Pfam" id="PF01554">
    <property type="entry name" value="MatE"/>
    <property type="match status" value="2"/>
</dbReference>
<feature type="transmembrane region" description="Helical" evidence="10">
    <location>
        <begin position="134"/>
        <end position="157"/>
    </location>
</feature>
<sequence length="482" mass="52939">MNLMLNSQYDFVPRYFRLAIANVLSNIMVPLANLVSVIFLGHLEEIHHLAGVALAGNLLTFLYEIFLFLRMGTTGVTAQAVGRNDREGVLLVGLRNGLIALVLGIAIVLLQYPLGELGFAFLDVAPEVKAAGRAYFNAQIWGAPAILLNFVLFGWFLGLEKNGLVVVLSVVGNASKIALDYLLIIRWGWESTGAGVSSTISQYLCLLVGLIFLCKEIRWQEVRAVAEKIWHPSAIKSTLTLNGNIFVSNLIFIFTSLTFNYQGAQMGTIIYAQNALLLQICNLSIYLVEGLGFGTETLVGNFKGKGSSQKLVPLAYVSLGTALLVALSFSGACWLFPDTVFGLLTNHTEVTENIDIFVPWLLLVLVCSSLSFMLDGYFLGLAQGHTLRNVSLVALVVGFLPADFAAIKFESNHILWLAMFLFDAIRMVALGVQLPKTFTCDIEDDSVSLKALEESYNFHRAIEETGQQMVAEKVEVSKTKRY</sequence>
<gene>
    <name evidence="11" type="primary">dinF_3</name>
    <name evidence="11" type="ORF">E5S67_05551</name>
</gene>
<proteinExistence type="inferred from homology"/>
<feature type="transmembrane region" description="Helical" evidence="10">
    <location>
        <begin position="89"/>
        <end position="114"/>
    </location>
</feature>
<accession>A0ABX2D797</accession>
<evidence type="ECO:0000256" key="7">
    <source>
        <dbReference type="ARBA" id="ARBA00022989"/>
    </source>
</evidence>
<evidence type="ECO:0000256" key="10">
    <source>
        <dbReference type="SAM" id="Phobius"/>
    </source>
</evidence>